<organism evidence="1">
    <name type="scientific">Zea mays</name>
    <name type="common">Maize</name>
    <dbReference type="NCBI Taxonomy" id="4577"/>
    <lineage>
        <taxon>Eukaryota</taxon>
        <taxon>Viridiplantae</taxon>
        <taxon>Streptophyta</taxon>
        <taxon>Embryophyta</taxon>
        <taxon>Tracheophyta</taxon>
        <taxon>Spermatophyta</taxon>
        <taxon>Magnoliopsida</taxon>
        <taxon>Liliopsida</taxon>
        <taxon>Poales</taxon>
        <taxon>Poaceae</taxon>
        <taxon>PACMAD clade</taxon>
        <taxon>Panicoideae</taxon>
        <taxon>Andropogonodae</taxon>
        <taxon>Andropogoneae</taxon>
        <taxon>Tripsacinae</taxon>
        <taxon>Zea</taxon>
    </lineage>
</organism>
<dbReference type="EMBL" id="CM000782">
    <property type="protein sequence ID" value="AQK86605.1"/>
    <property type="molecule type" value="Genomic_DNA"/>
</dbReference>
<evidence type="ECO:0000313" key="1">
    <source>
        <dbReference type="EMBL" id="AQK86605.1"/>
    </source>
</evidence>
<reference evidence="1" key="1">
    <citation type="submission" date="2015-12" db="EMBL/GenBank/DDBJ databases">
        <title>Update maize B73 reference genome by single molecule sequencing technologies.</title>
        <authorList>
            <consortium name="Maize Genome Sequencing Project"/>
            <person name="Ware D."/>
        </authorList>
    </citation>
    <scope>NUCLEOTIDE SEQUENCE</scope>
    <source>
        <tissue evidence="1">Seedling</tissue>
    </source>
</reference>
<accession>A0A1D6M6A1</accession>
<protein>
    <submittedName>
        <fullName evidence="1">DUF674 family protein</fullName>
    </submittedName>
</protein>
<sequence length="142" mass="15041">MHSYSGDATIGAEEQIWRIGMYSVAALLDSASFSNATGKEMPVHRPGTPRPRRAHPQAPRITIASTLAGTAPAPTLPARWQEAVAQGHGDSSSRGTRPSAATQIFNLKSLLREKIGVTSSRGWLSTCYLASGLKAAAGITWL</sequence>
<dbReference type="AlphaFoldDB" id="A0A1D6M6A1"/>
<name>A0A1D6M6A1_MAIZE</name>
<gene>
    <name evidence="1" type="ORF">ZEAMMB73_Zm00001d038426</name>
</gene>
<proteinExistence type="predicted"/>